<dbReference type="AlphaFoldDB" id="A0A1Y1CNB3"/>
<dbReference type="RefSeq" id="WP_096431795.1">
    <property type="nucleotide sequence ID" value="NZ_AP018042.1"/>
</dbReference>
<proteinExistence type="predicted"/>
<gene>
    <name evidence="1" type="ORF">ALGA_3636</name>
</gene>
<evidence type="ECO:0000313" key="1">
    <source>
        <dbReference type="EMBL" id="BAX81928.1"/>
    </source>
</evidence>
<dbReference type="PANTHER" id="PTHR30087:SF1">
    <property type="entry name" value="HYPOTHETICAL CYTOSOLIC PROTEIN"/>
    <property type="match status" value="1"/>
</dbReference>
<dbReference type="Pfam" id="PF04463">
    <property type="entry name" value="2-thiour_desulf"/>
    <property type="match status" value="1"/>
</dbReference>
<dbReference type="OrthoDB" id="9797779at2"/>
<organism evidence="1 2">
    <name type="scientific">Labilibaculum antarcticum</name>
    <dbReference type="NCBI Taxonomy" id="1717717"/>
    <lineage>
        <taxon>Bacteria</taxon>
        <taxon>Pseudomonadati</taxon>
        <taxon>Bacteroidota</taxon>
        <taxon>Bacteroidia</taxon>
        <taxon>Marinilabiliales</taxon>
        <taxon>Marinifilaceae</taxon>
        <taxon>Labilibaculum</taxon>
    </lineage>
</organism>
<dbReference type="PANTHER" id="PTHR30087">
    <property type="entry name" value="INNER MEMBRANE PROTEIN"/>
    <property type="match status" value="1"/>
</dbReference>
<accession>A0A1Y1CNB3</accession>
<reference evidence="1 2" key="1">
    <citation type="journal article" date="2018" name="Mar. Genomics">
        <title>Complete genome sequence of Marinifilaceae bacterium strain SPP2, isolated from the Antarctic marine sediment.</title>
        <authorList>
            <person name="Watanabe M."/>
            <person name="Kojima H."/>
            <person name="Fukui M."/>
        </authorList>
    </citation>
    <scope>NUCLEOTIDE SEQUENCE [LARGE SCALE GENOMIC DNA]</scope>
    <source>
        <strain evidence="1 2">SPP2</strain>
    </source>
</reference>
<dbReference type="EMBL" id="AP018042">
    <property type="protein sequence ID" value="BAX81928.1"/>
    <property type="molecule type" value="Genomic_DNA"/>
</dbReference>
<keyword evidence="2" id="KW-1185">Reference proteome</keyword>
<sequence>MIIVSACLAGCECRYDGKSNEVPEIKKLVLENKAIALCPEELGGLSTPRIPCEIVKVNNEVKVIGRDKNDYTAQFTKGAEIFTNVAKALNCKTVILKANSPSCGYGKIYDGSFTGKYRKGNGFTAEKLFDLNISILNETNFNDFFKEESELQSD</sequence>
<evidence type="ECO:0000313" key="2">
    <source>
        <dbReference type="Proteomes" id="UP000218267"/>
    </source>
</evidence>
<name>A0A1Y1CNB3_9BACT</name>
<reference evidence="2" key="2">
    <citation type="journal article" date="2020" name="Antonie Van Leeuwenhoek">
        <title>Labilibaculum antarcticum sp. nov., a novel facultative anaerobic, psychrotorelant bacterium isolated from marine sediment of Antarctica.</title>
        <authorList>
            <person name="Watanabe M."/>
            <person name="Kojima H."/>
            <person name="Fukui M."/>
        </authorList>
    </citation>
    <scope>NUCLEOTIDE SEQUENCE [LARGE SCALE GENOMIC DNA]</scope>
    <source>
        <strain evidence="2">SPP2</strain>
    </source>
</reference>
<dbReference type="InterPro" id="IPR007553">
    <property type="entry name" value="2-thiour_desulf"/>
</dbReference>
<protein>
    <submittedName>
        <fullName evidence="1">Uncharacterized protein</fullName>
    </submittedName>
</protein>
<dbReference type="KEGG" id="mbas:ALGA_3636"/>
<dbReference type="Proteomes" id="UP000218267">
    <property type="component" value="Chromosome"/>
</dbReference>